<reference evidence="2 4" key="2">
    <citation type="journal article" date="2013" name="Nature">
        <title>Insights into bilaterian evolution from three spiralian genomes.</title>
        <authorList>
            <person name="Simakov O."/>
            <person name="Marletaz F."/>
            <person name="Cho S.J."/>
            <person name="Edsinger-Gonzales E."/>
            <person name="Havlak P."/>
            <person name="Hellsten U."/>
            <person name="Kuo D.H."/>
            <person name="Larsson T."/>
            <person name="Lv J."/>
            <person name="Arendt D."/>
            <person name="Savage R."/>
            <person name="Osoegawa K."/>
            <person name="de Jong P."/>
            <person name="Grimwood J."/>
            <person name="Chapman J.A."/>
            <person name="Shapiro H."/>
            <person name="Aerts A."/>
            <person name="Otillar R.P."/>
            <person name="Terry A.Y."/>
            <person name="Boore J.L."/>
            <person name="Grigoriev I.V."/>
            <person name="Lindberg D.R."/>
            <person name="Seaver E.C."/>
            <person name="Weisblat D.A."/>
            <person name="Putnam N.H."/>
            <person name="Rokhsar D.S."/>
        </authorList>
    </citation>
    <scope>NUCLEOTIDE SEQUENCE</scope>
    <source>
        <strain evidence="2 4">I ESC-2004</strain>
    </source>
</reference>
<dbReference type="EMBL" id="KB296270">
    <property type="protein sequence ID" value="ELU11975.1"/>
    <property type="molecule type" value="Genomic_DNA"/>
</dbReference>
<accession>R7V880</accession>
<organism evidence="2">
    <name type="scientific">Capitella teleta</name>
    <name type="common">Polychaete worm</name>
    <dbReference type="NCBI Taxonomy" id="283909"/>
    <lineage>
        <taxon>Eukaryota</taxon>
        <taxon>Metazoa</taxon>
        <taxon>Spiralia</taxon>
        <taxon>Lophotrochozoa</taxon>
        <taxon>Annelida</taxon>
        <taxon>Polychaeta</taxon>
        <taxon>Sedentaria</taxon>
        <taxon>Scolecida</taxon>
        <taxon>Capitellidae</taxon>
        <taxon>Capitella</taxon>
    </lineage>
</organism>
<evidence type="ECO:0000313" key="2">
    <source>
        <dbReference type="EMBL" id="ELU11975.1"/>
    </source>
</evidence>
<gene>
    <name evidence="2" type="ORF">CAPTEDRAFT_216783</name>
</gene>
<proteinExistence type="predicted"/>
<feature type="region of interest" description="Disordered" evidence="1">
    <location>
        <begin position="246"/>
        <end position="268"/>
    </location>
</feature>
<dbReference type="HOGENOM" id="CLU_934621_0_0_1"/>
<evidence type="ECO:0000313" key="4">
    <source>
        <dbReference type="Proteomes" id="UP000014760"/>
    </source>
</evidence>
<sequence>MRLRRPWYSSRPLISPPPLSPRVNAVLIRLRLLLQCRARSVHSPQMMIERPPFRRISVLLLGPGASGGYATHRTIGFGVIHQDRSNDLKLAFCVCSTRELKHATCINCTYRVRREQAGKEAIDCTDSLCVVKHARGLRRPWLALLPACGARSRQRPTFCLRVGIFPVRYRVFLAHVVGGLVVCRQRPSDFKSESLGLCSRCLNPASENSPGSTETAEEIARIVLRFPGGVSVDDGCSDVERCADNENSEQPSVDAHRSEAQEETSTQEVRKVAEKLHVRVTCLYSALILPVSVGTDPM</sequence>
<keyword evidence="4" id="KW-1185">Reference proteome</keyword>
<name>R7V880_CAPTE</name>
<dbReference type="Proteomes" id="UP000014760">
    <property type="component" value="Unassembled WGS sequence"/>
</dbReference>
<evidence type="ECO:0000313" key="3">
    <source>
        <dbReference type="EnsemblMetazoa" id="CapteP216783"/>
    </source>
</evidence>
<dbReference type="EnsemblMetazoa" id="CapteT216783">
    <property type="protein sequence ID" value="CapteP216783"/>
    <property type="gene ID" value="CapteG216783"/>
</dbReference>
<protein>
    <submittedName>
        <fullName evidence="2 3">Uncharacterized protein</fullName>
    </submittedName>
</protein>
<reference evidence="4" key="1">
    <citation type="submission" date="2012-12" db="EMBL/GenBank/DDBJ databases">
        <authorList>
            <person name="Hellsten U."/>
            <person name="Grimwood J."/>
            <person name="Chapman J.A."/>
            <person name="Shapiro H."/>
            <person name="Aerts A."/>
            <person name="Otillar R.P."/>
            <person name="Terry A.Y."/>
            <person name="Boore J.L."/>
            <person name="Simakov O."/>
            <person name="Marletaz F."/>
            <person name="Cho S.-J."/>
            <person name="Edsinger-Gonzales E."/>
            <person name="Havlak P."/>
            <person name="Kuo D.-H."/>
            <person name="Larsson T."/>
            <person name="Lv J."/>
            <person name="Arendt D."/>
            <person name="Savage R."/>
            <person name="Osoegawa K."/>
            <person name="de Jong P."/>
            <person name="Lindberg D.R."/>
            <person name="Seaver E.C."/>
            <person name="Weisblat D.A."/>
            <person name="Putnam N.H."/>
            <person name="Grigoriev I.V."/>
            <person name="Rokhsar D.S."/>
        </authorList>
    </citation>
    <scope>NUCLEOTIDE SEQUENCE</scope>
    <source>
        <strain evidence="4">I ESC-2004</strain>
    </source>
</reference>
<evidence type="ECO:0000256" key="1">
    <source>
        <dbReference type="SAM" id="MobiDB-lite"/>
    </source>
</evidence>
<dbReference type="EMBL" id="AMQN01005556">
    <property type="status" value="NOT_ANNOTATED_CDS"/>
    <property type="molecule type" value="Genomic_DNA"/>
</dbReference>
<dbReference type="AlphaFoldDB" id="R7V880"/>
<reference evidence="3" key="3">
    <citation type="submission" date="2015-06" db="UniProtKB">
        <authorList>
            <consortium name="EnsemblMetazoa"/>
        </authorList>
    </citation>
    <scope>IDENTIFICATION</scope>
</reference>